<dbReference type="GO" id="GO:0035792">
    <property type="term" value="C:host cell postsynaptic membrane"/>
    <property type="evidence" value="ECO:0007669"/>
    <property type="project" value="UniProtKB-KW"/>
</dbReference>
<dbReference type="GO" id="GO:0030550">
    <property type="term" value="F:acetylcholine receptor inhibitor activity"/>
    <property type="evidence" value="ECO:0007669"/>
    <property type="project" value="UniProtKB-KW"/>
</dbReference>
<dbReference type="InterPro" id="IPR018072">
    <property type="entry name" value="Conotoxin_a-typ_CS"/>
</dbReference>
<name>A0A0K2S4Y9_CONEP</name>
<dbReference type="AlphaFoldDB" id="A0A0K2S4Y9"/>
<evidence type="ECO:0000256" key="6">
    <source>
        <dbReference type="ARBA" id="ARBA00022872"/>
    </source>
</evidence>
<accession>A0A0K2S4Y9</accession>
<reference evidence="10" key="1">
    <citation type="journal article" date="2015" name="Proc. Natl. Acad. Sci. U.S.A.">
        <title>Optimized deep-targeted proteotranscriptomic profiling reveals unexplored Conus toxin diversity and novel cysteine frameworks.</title>
        <authorList>
            <person name="Lavergne V."/>
            <person name="Harliwong I."/>
            <person name="Jones A."/>
            <person name="Miller D."/>
            <person name="Taft R.J."/>
            <person name="Alewood P.F."/>
        </authorList>
    </citation>
    <scope>NUCLEOTIDE SEQUENCE</scope>
    <source>
        <tissue evidence="10">Venom Duct</tissue>
    </source>
</reference>
<feature type="signal peptide" evidence="9">
    <location>
        <begin position="1"/>
        <end position="21"/>
    </location>
</feature>
<keyword evidence="6" id="KW-0872">Ion channel impairing toxin</keyword>
<dbReference type="GO" id="GO:0099106">
    <property type="term" value="F:ion channel regulator activity"/>
    <property type="evidence" value="ECO:0007669"/>
    <property type="project" value="UniProtKB-KW"/>
</dbReference>
<organism evidence="10">
    <name type="scientific">Conus episcopatus</name>
    <name type="common">Bishop's cone</name>
    <dbReference type="NCBI Taxonomy" id="88764"/>
    <lineage>
        <taxon>Eukaryota</taxon>
        <taxon>Metazoa</taxon>
        <taxon>Spiralia</taxon>
        <taxon>Lophotrochozoa</taxon>
        <taxon>Mollusca</taxon>
        <taxon>Gastropoda</taxon>
        <taxon>Caenogastropoda</taxon>
        <taxon>Neogastropoda</taxon>
        <taxon>Conoidea</taxon>
        <taxon>Conidae</taxon>
        <taxon>Conus</taxon>
        <taxon>Darioconus</taxon>
    </lineage>
</organism>
<evidence type="ECO:0000256" key="1">
    <source>
        <dbReference type="ARBA" id="ARBA00004613"/>
    </source>
</evidence>
<keyword evidence="8" id="KW-0629">Postsynaptic neurotoxin</keyword>
<evidence type="ECO:0000256" key="8">
    <source>
        <dbReference type="RuleBase" id="RU004345"/>
    </source>
</evidence>
<dbReference type="EMBL" id="AK442734">
    <property type="protein sequence ID" value="BAS22168.1"/>
    <property type="molecule type" value="mRNA"/>
</dbReference>
<protein>
    <recommendedName>
        <fullName evidence="8">Alpha-conotoxin-like</fullName>
    </recommendedName>
</protein>
<comment type="subcellular location">
    <subcellularLocation>
        <location evidence="1 8">Secreted</location>
    </subcellularLocation>
</comment>
<dbReference type="GO" id="GO:0005576">
    <property type="term" value="C:extracellular region"/>
    <property type="evidence" value="ECO:0007669"/>
    <property type="project" value="UniProtKB-SubCell"/>
</dbReference>
<evidence type="ECO:0000313" key="10">
    <source>
        <dbReference type="EMBL" id="BAS22168.1"/>
    </source>
</evidence>
<dbReference type="PROSITE" id="PS60014">
    <property type="entry name" value="ALPHA_CONOTOXIN"/>
    <property type="match status" value="1"/>
</dbReference>
<keyword evidence="8" id="KW-0528">Neurotoxin</keyword>
<comment type="function">
    <text evidence="8">Alpha-conotoxins act on postsynaptic membranes, they bind to the nicotinic acetylcholine receptors (nAChR) and thus inhibit them.</text>
</comment>
<evidence type="ECO:0000256" key="7">
    <source>
        <dbReference type="ARBA" id="ARBA00023157"/>
    </source>
</evidence>
<sequence length="95" mass="10534">MGMRMMFTVFLLVVLATTVVSFTSDRASDSRKDAASGLIALTIKGCCSDPRCNMNNPDYCGWENRMVLNNTLPLASYYLSVLSSVELYDQTTEMS</sequence>
<evidence type="ECO:0000256" key="3">
    <source>
        <dbReference type="ARBA" id="ARBA00022525"/>
    </source>
</evidence>
<dbReference type="GO" id="GO:0090729">
    <property type="term" value="F:toxin activity"/>
    <property type="evidence" value="ECO:0007669"/>
    <property type="project" value="UniProtKB-KW"/>
</dbReference>
<keyword evidence="7" id="KW-1015">Disulfide bond</keyword>
<evidence type="ECO:0000256" key="9">
    <source>
        <dbReference type="SAM" id="SignalP"/>
    </source>
</evidence>
<feature type="chain" id="PRO_5005483439" description="Alpha-conotoxin-like" evidence="9">
    <location>
        <begin position="22"/>
        <end position="95"/>
    </location>
</feature>
<keyword evidence="5" id="KW-0027">Amidation</keyword>
<keyword evidence="8" id="KW-0008">Acetylcholine receptor inhibiting toxin</keyword>
<proteinExistence type="evidence at transcript level"/>
<keyword evidence="9" id="KW-0732">Signal</keyword>
<evidence type="ECO:0000256" key="2">
    <source>
        <dbReference type="ARBA" id="ARBA00006077"/>
    </source>
</evidence>
<dbReference type="InterPro" id="IPR009958">
    <property type="entry name" value="Conotoxin_a-typ"/>
</dbReference>
<evidence type="ECO:0000256" key="5">
    <source>
        <dbReference type="ARBA" id="ARBA00022815"/>
    </source>
</evidence>
<comment type="similarity">
    <text evidence="2 8">Belongs to the conotoxin A superfamily.</text>
</comment>
<keyword evidence="4 8" id="KW-0800">Toxin</keyword>
<evidence type="ECO:0000256" key="4">
    <source>
        <dbReference type="ARBA" id="ARBA00022656"/>
    </source>
</evidence>
<keyword evidence="3" id="KW-0964">Secreted</keyword>
<dbReference type="Pfam" id="PF07365">
    <property type="entry name" value="Toxin_8"/>
    <property type="match status" value="1"/>
</dbReference>